<feature type="compositionally biased region" description="Polar residues" evidence="1">
    <location>
        <begin position="14"/>
        <end position="25"/>
    </location>
</feature>
<evidence type="ECO:0000313" key="4">
    <source>
        <dbReference type="Proteomes" id="UP000501048"/>
    </source>
</evidence>
<feature type="region of interest" description="Disordered" evidence="1">
    <location>
        <begin position="14"/>
        <end position="33"/>
    </location>
</feature>
<protein>
    <submittedName>
        <fullName evidence="3">Response regulator aspartate phosphatase I</fullName>
    </submittedName>
</protein>
<gene>
    <name evidence="3" type="ORF">HC660_05610</name>
</gene>
<dbReference type="Pfam" id="PF13702">
    <property type="entry name" value="Lysozyme_like"/>
    <property type="match status" value="1"/>
</dbReference>
<dbReference type="Gene3D" id="1.10.530.10">
    <property type="match status" value="1"/>
</dbReference>
<sequence>MNIIMALTMQESGGRSLDNMQSSESIGLPPNSITDPEYSIEVTDYLHEQGNLMLSNEYYRMSIEARRDYFVISDFYKTMS</sequence>
<organism evidence="3 4">
    <name type="scientific">Bacillus mojavensis</name>
    <dbReference type="NCBI Taxonomy" id="72360"/>
    <lineage>
        <taxon>Bacteria</taxon>
        <taxon>Bacillati</taxon>
        <taxon>Bacillota</taxon>
        <taxon>Bacilli</taxon>
        <taxon>Bacillales</taxon>
        <taxon>Bacillaceae</taxon>
        <taxon>Bacillus</taxon>
    </lineage>
</organism>
<accession>A0ABX6LT66</accession>
<keyword evidence="4" id="KW-1185">Reference proteome</keyword>
<feature type="domain" description="CwlT-like lysozyme" evidence="2">
    <location>
        <begin position="2"/>
        <end position="41"/>
    </location>
</feature>
<reference evidence="3 4" key="1">
    <citation type="submission" date="2020-04" db="EMBL/GenBank/DDBJ databases">
        <title>Plant growth promoting and environmental Bacillus: genomic and epigenetic comparison.</title>
        <authorList>
            <person name="Reva O.N."/>
            <person name="Lutz S."/>
            <person name="Ahrens C.H."/>
        </authorList>
    </citation>
    <scope>NUCLEOTIDE SEQUENCE [LARGE SCALE GENOMIC DNA]</scope>
    <source>
        <strain evidence="3 4">UCMB5075</strain>
    </source>
</reference>
<evidence type="ECO:0000259" key="2">
    <source>
        <dbReference type="Pfam" id="PF13702"/>
    </source>
</evidence>
<proteinExistence type="predicted"/>
<dbReference type="InterPro" id="IPR047194">
    <property type="entry name" value="CwlT-like_lysozyme"/>
</dbReference>
<dbReference type="Proteomes" id="UP000501048">
    <property type="component" value="Chromosome"/>
</dbReference>
<dbReference type="EMBL" id="CP051464">
    <property type="protein sequence ID" value="QJC95065.1"/>
    <property type="molecule type" value="Genomic_DNA"/>
</dbReference>
<name>A0ABX6LT66_BACMO</name>
<evidence type="ECO:0000313" key="3">
    <source>
        <dbReference type="EMBL" id="QJC95065.1"/>
    </source>
</evidence>
<evidence type="ECO:0000256" key="1">
    <source>
        <dbReference type="SAM" id="MobiDB-lite"/>
    </source>
</evidence>